<organism evidence="2 3">
    <name type="scientific">Quisquiliibacterium transsilvanicum</name>
    <dbReference type="NCBI Taxonomy" id="1549638"/>
    <lineage>
        <taxon>Bacteria</taxon>
        <taxon>Pseudomonadati</taxon>
        <taxon>Pseudomonadota</taxon>
        <taxon>Betaproteobacteria</taxon>
        <taxon>Burkholderiales</taxon>
        <taxon>Burkholderiaceae</taxon>
        <taxon>Quisquiliibacterium</taxon>
    </lineage>
</organism>
<dbReference type="InterPro" id="IPR006311">
    <property type="entry name" value="TAT_signal"/>
</dbReference>
<dbReference type="GO" id="GO:0047121">
    <property type="term" value="F:isoquinoline 1-oxidoreductase activity"/>
    <property type="evidence" value="ECO:0007669"/>
    <property type="project" value="UniProtKB-EC"/>
</dbReference>
<dbReference type="SUPFAM" id="SSF56003">
    <property type="entry name" value="Molybdenum cofactor-binding domain"/>
    <property type="match status" value="2"/>
</dbReference>
<comment type="caution">
    <text evidence="2">The sequence shown here is derived from an EMBL/GenBank/DDBJ whole genome shotgun (WGS) entry which is preliminary data.</text>
</comment>
<reference evidence="2 3" key="1">
    <citation type="submission" date="2020-08" db="EMBL/GenBank/DDBJ databases">
        <title>Genomic Encyclopedia of Type Strains, Phase IV (KMG-IV): sequencing the most valuable type-strain genomes for metagenomic binning, comparative biology and taxonomic classification.</title>
        <authorList>
            <person name="Goeker M."/>
        </authorList>
    </citation>
    <scope>NUCLEOTIDE SEQUENCE [LARGE SCALE GENOMIC DNA]</scope>
    <source>
        <strain evidence="2 3">DSM 29781</strain>
    </source>
</reference>
<dbReference type="Gene3D" id="3.30.365.10">
    <property type="entry name" value="Aldehyde oxidase/xanthine dehydrogenase, molybdopterin binding domain"/>
    <property type="match status" value="4"/>
</dbReference>
<dbReference type="InterPro" id="IPR052516">
    <property type="entry name" value="N-heterocyclic_Hydroxylase"/>
</dbReference>
<protein>
    <submittedName>
        <fullName evidence="2">Isoquinoline 1-oxidoreductase beta subunit</fullName>
        <ecNumber evidence="2">1.3.99.16</ecNumber>
    </submittedName>
</protein>
<keyword evidence="3" id="KW-1185">Reference proteome</keyword>
<dbReference type="Pfam" id="PF20256">
    <property type="entry name" value="MoCoBD_2"/>
    <property type="match status" value="2"/>
</dbReference>
<dbReference type="Proteomes" id="UP000532440">
    <property type="component" value="Unassembled WGS sequence"/>
</dbReference>
<accession>A0A7W8M9N8</accession>
<dbReference type="PROSITE" id="PS51318">
    <property type="entry name" value="TAT"/>
    <property type="match status" value="1"/>
</dbReference>
<dbReference type="EC" id="1.3.99.16" evidence="2"/>
<dbReference type="SMART" id="SM01008">
    <property type="entry name" value="Ald_Xan_dh_C"/>
    <property type="match status" value="1"/>
</dbReference>
<dbReference type="InterPro" id="IPR012368">
    <property type="entry name" value="OxRdtase_Mopterin-bd_su_IorB"/>
</dbReference>
<evidence type="ECO:0000313" key="2">
    <source>
        <dbReference type="EMBL" id="MBB5272530.1"/>
    </source>
</evidence>
<name>A0A7W8M9N8_9BURK</name>
<evidence type="ECO:0000313" key="3">
    <source>
        <dbReference type="Proteomes" id="UP000532440"/>
    </source>
</evidence>
<keyword evidence="2" id="KW-0560">Oxidoreductase</keyword>
<dbReference type="Gene3D" id="3.90.1170.50">
    <property type="entry name" value="Aldehyde oxidase/xanthine dehydrogenase, a/b hammerhead"/>
    <property type="match status" value="1"/>
</dbReference>
<dbReference type="InterPro" id="IPR000674">
    <property type="entry name" value="Ald_Oxase/Xan_DH_a/b"/>
</dbReference>
<dbReference type="InterPro" id="IPR037165">
    <property type="entry name" value="AldOxase/xan_DH_Mopterin-bd_sf"/>
</dbReference>
<dbReference type="Pfam" id="PF02738">
    <property type="entry name" value="MoCoBD_1"/>
    <property type="match status" value="1"/>
</dbReference>
<gene>
    <name evidence="2" type="ORF">HNQ70_002553</name>
</gene>
<dbReference type="InterPro" id="IPR046867">
    <property type="entry name" value="AldOxase/xan_DH_MoCoBD2"/>
</dbReference>
<dbReference type="PANTHER" id="PTHR47495:SF2">
    <property type="entry name" value="ALDEHYDE DEHYDROGENASE"/>
    <property type="match status" value="1"/>
</dbReference>
<evidence type="ECO:0000259" key="1">
    <source>
        <dbReference type="SMART" id="SM01008"/>
    </source>
</evidence>
<dbReference type="PANTHER" id="PTHR47495">
    <property type="entry name" value="ALDEHYDE DEHYDROGENASE"/>
    <property type="match status" value="1"/>
</dbReference>
<dbReference type="RefSeq" id="WP_183968151.1">
    <property type="nucleotide sequence ID" value="NZ_BAABEW010000022.1"/>
</dbReference>
<dbReference type="AlphaFoldDB" id="A0A7W8M9N8"/>
<dbReference type="EMBL" id="JACHGB010000005">
    <property type="protein sequence ID" value="MBB5272530.1"/>
    <property type="molecule type" value="Genomic_DNA"/>
</dbReference>
<proteinExistence type="predicted"/>
<dbReference type="InterPro" id="IPR008274">
    <property type="entry name" value="AldOxase/xan_DH_MoCoBD1"/>
</dbReference>
<sequence>MPTRRRFILGTLAATGALAIGWGAMPPRQRLVTREPLPAAAGQVPLNGWVKIDRDDTVTVMMAKSEMGQGIHTALAAILAEELDADWPRVRTEMSPIDPIYNNLAAVVDGLPLHPDEDGTLKRFAGWMTAKAMREFGVMMTGGSSSTKDLWLPMRQAGASARAMLVAAAAQQWQVDAAGITVAAGLVAHAASGRQARFGELAEAAGRQPLPADPPLKDPKRFTLLGRPLRRTDAADKIAGRTGFGSDVLLPGMLYAAVQMCPTLGGSVRRLDAAKAHAMPGVRKVVSFPALNGGTGGVAAIADTPWQAMQAAPAVEVEWDHGAMAGFSSAAAIEQIAATLDREDGFSYYSTGDVDAALATAAKVVEAEYRAPWLAHTPMEPVNCTVQFRDGRATVWVPTQVPGLARMAAARALGIDTEAVEVKVQFLGGGFGRRLEVDFVAQAAAIALQADGAPVQVLWTREQDIRHDVYRPACVSRFRAGLDAQGGLAAWRNTSAGQAIVPQALGRLFGLPGAGPDKTAAEGAFDQPYEFPNARIAHETVQLPLQVGFWRAVGHSHHAFFKEGFMDEVAASAGRDPVAFREALLQRHPRHLAVLQRAAAMADWGSPIAAAADGRRRGKGVALHQSFGAIVAQVAQVSVGDDGAIRVEQVWCAIDCGFAVNPNVIRQQVESAIVYGLSAALHGEVTIEDGRVVQSNFHDYPALRIGECPVIETAIIDSIEHPEGVGEPGLPPIAPAVANAVFAATGQRLRALPLKLA</sequence>
<dbReference type="PIRSF" id="PIRSF036389">
    <property type="entry name" value="IOR_B"/>
    <property type="match status" value="1"/>
</dbReference>
<feature type="domain" description="Aldehyde oxidase/xanthine dehydrogenase a/b hammerhead" evidence="1">
    <location>
        <begin position="239"/>
        <end position="323"/>
    </location>
</feature>